<evidence type="ECO:0000256" key="1">
    <source>
        <dbReference type="SAM" id="SignalP"/>
    </source>
</evidence>
<dbReference type="Pfam" id="PF13568">
    <property type="entry name" value="OMP_b-brl_2"/>
    <property type="match status" value="1"/>
</dbReference>
<evidence type="ECO:0000313" key="4">
    <source>
        <dbReference type="Proteomes" id="UP000636110"/>
    </source>
</evidence>
<reference evidence="3 4" key="1">
    <citation type="submission" date="2019-11" db="EMBL/GenBank/DDBJ databases">
        <title>Description of Pedobacter sp. LMG 31462T.</title>
        <authorList>
            <person name="Carlier A."/>
            <person name="Qi S."/>
            <person name="Vandamme P."/>
        </authorList>
    </citation>
    <scope>NUCLEOTIDE SEQUENCE [LARGE SCALE GENOMIC DNA]</scope>
    <source>
        <strain evidence="3 4">LMG 31462</strain>
    </source>
</reference>
<comment type="caution">
    <text evidence="3">The sequence shown here is derived from an EMBL/GenBank/DDBJ whole genome shotgun (WGS) entry which is preliminary data.</text>
</comment>
<dbReference type="InterPro" id="IPR011250">
    <property type="entry name" value="OMP/PagP_B-barrel"/>
</dbReference>
<dbReference type="InterPro" id="IPR025665">
    <property type="entry name" value="Beta-barrel_OMP_2"/>
</dbReference>
<keyword evidence="4" id="KW-1185">Reference proteome</keyword>
<sequence>MKNTYLTLFLLLLTGQLFAQQNGSPYYGFRLGLTAHPTLGWVKPEVGKSEGLALGFSYGLLGDFNFAENYSFATGLTITTINGKSTEVNARPYYNPADGNNVAYDLRYRLQYIEVPLTIKLKTNKIGPLRWYGQFGISNDFNIGAKQNAQMAGKKVENDRNISDYTKFYRAGMVVAAGGEYDLDDRTSVAIGLTFNNGLTNIVKDGDRRAKNHYVGLNLGVFF</sequence>
<keyword evidence="1" id="KW-0732">Signal</keyword>
<organism evidence="3 4">
    <name type="scientific">Pedobacter gandavensis</name>
    <dbReference type="NCBI Taxonomy" id="2679963"/>
    <lineage>
        <taxon>Bacteria</taxon>
        <taxon>Pseudomonadati</taxon>
        <taxon>Bacteroidota</taxon>
        <taxon>Sphingobacteriia</taxon>
        <taxon>Sphingobacteriales</taxon>
        <taxon>Sphingobacteriaceae</taxon>
        <taxon>Pedobacter</taxon>
    </lineage>
</organism>
<proteinExistence type="predicted"/>
<accession>A0ABR6F0Y3</accession>
<feature type="domain" description="Outer membrane protein beta-barrel" evidence="2">
    <location>
        <begin position="18"/>
        <end position="202"/>
    </location>
</feature>
<protein>
    <submittedName>
        <fullName evidence="3">Outer membrane beta-barrel protein</fullName>
    </submittedName>
</protein>
<dbReference type="Proteomes" id="UP000636110">
    <property type="component" value="Unassembled WGS sequence"/>
</dbReference>
<feature type="signal peptide" evidence="1">
    <location>
        <begin position="1"/>
        <end position="19"/>
    </location>
</feature>
<gene>
    <name evidence="3" type="ORF">GM920_19980</name>
</gene>
<dbReference type="SUPFAM" id="SSF56925">
    <property type="entry name" value="OMPA-like"/>
    <property type="match status" value="1"/>
</dbReference>
<name>A0ABR6F0Y3_9SPHI</name>
<feature type="chain" id="PRO_5047365712" evidence="1">
    <location>
        <begin position="20"/>
        <end position="223"/>
    </location>
</feature>
<evidence type="ECO:0000313" key="3">
    <source>
        <dbReference type="EMBL" id="MBB2151188.1"/>
    </source>
</evidence>
<dbReference type="EMBL" id="WNXC01000008">
    <property type="protein sequence ID" value="MBB2151188.1"/>
    <property type="molecule type" value="Genomic_DNA"/>
</dbReference>
<evidence type="ECO:0000259" key="2">
    <source>
        <dbReference type="Pfam" id="PF13568"/>
    </source>
</evidence>